<evidence type="ECO:0000313" key="2">
    <source>
        <dbReference type="Proteomes" id="UP000827092"/>
    </source>
</evidence>
<sequence length="303" mass="32726">MFNCCSHGTLLQLQSSRLSLEYLLLPPRSAPVAAPGGLTPGTFNARHRDPPTHCGVTLHEGSSAVAARYRPNAGASSIFRASCFGRSIPEGKFGGNQLLDGSISLTPLDPDLTIDLHVRTATDPTRVSSGLVLSGIVHIFRGSQRVRSNSRHFHKWNAAGLGAPARRSGTGIPNAADLRRAVLSFRRRVIQDPLTRAHVRLLGPCFKTGRVEFTTRLRLGLPSNPDSKEIAIRIEPSSYGPRTTWATAPVKGELLQSRLRHAPLLNATFPTPLRAGDSALASPRFTPVSKETLLVSFPPLLYA</sequence>
<keyword evidence="2" id="KW-1185">Reference proteome</keyword>
<evidence type="ECO:0000313" key="1">
    <source>
        <dbReference type="EMBL" id="KAG8172195.1"/>
    </source>
</evidence>
<comment type="caution">
    <text evidence="1">The sequence shown here is derived from an EMBL/GenBank/DDBJ whole genome shotgun (WGS) entry which is preliminary data.</text>
</comment>
<protein>
    <submittedName>
        <fullName evidence="1">Uncharacterized protein</fullName>
    </submittedName>
</protein>
<dbReference type="AlphaFoldDB" id="A0AAV6TK99"/>
<organism evidence="1 2">
    <name type="scientific">Oedothorax gibbosus</name>
    <dbReference type="NCBI Taxonomy" id="931172"/>
    <lineage>
        <taxon>Eukaryota</taxon>
        <taxon>Metazoa</taxon>
        <taxon>Ecdysozoa</taxon>
        <taxon>Arthropoda</taxon>
        <taxon>Chelicerata</taxon>
        <taxon>Arachnida</taxon>
        <taxon>Araneae</taxon>
        <taxon>Araneomorphae</taxon>
        <taxon>Entelegynae</taxon>
        <taxon>Araneoidea</taxon>
        <taxon>Linyphiidae</taxon>
        <taxon>Erigoninae</taxon>
        <taxon>Oedothorax</taxon>
    </lineage>
</organism>
<name>A0AAV6TK99_9ARAC</name>
<proteinExistence type="predicted"/>
<accession>A0AAV6TK99</accession>
<gene>
    <name evidence="1" type="ORF">JTE90_011268</name>
</gene>
<dbReference type="Proteomes" id="UP000827092">
    <property type="component" value="Unassembled WGS sequence"/>
</dbReference>
<reference evidence="1 2" key="1">
    <citation type="journal article" date="2022" name="Nat. Ecol. Evol.">
        <title>A masculinizing supergene underlies an exaggerated male reproductive morph in a spider.</title>
        <authorList>
            <person name="Hendrickx F."/>
            <person name="De Corte Z."/>
            <person name="Sonet G."/>
            <person name="Van Belleghem S.M."/>
            <person name="Kostlbacher S."/>
            <person name="Vangestel C."/>
        </authorList>
    </citation>
    <scope>NUCLEOTIDE SEQUENCE [LARGE SCALE GENOMIC DNA]</scope>
    <source>
        <strain evidence="1">W744_W776</strain>
    </source>
</reference>
<dbReference type="EMBL" id="JAFNEN010002987">
    <property type="protein sequence ID" value="KAG8172195.1"/>
    <property type="molecule type" value="Genomic_DNA"/>
</dbReference>